<comment type="caution">
    <text evidence="3">The sequence shown here is derived from an EMBL/GenBank/DDBJ whole genome shotgun (WGS) entry which is preliminary data.</text>
</comment>
<feature type="region of interest" description="Disordered" evidence="1">
    <location>
        <begin position="255"/>
        <end position="360"/>
    </location>
</feature>
<feature type="compositionally biased region" description="Basic and acidic residues" evidence="1">
    <location>
        <begin position="136"/>
        <end position="145"/>
    </location>
</feature>
<dbReference type="SMART" id="SM00271">
    <property type="entry name" value="DnaJ"/>
    <property type="match status" value="1"/>
</dbReference>
<accession>A0AAD8Y1F6</accession>
<feature type="domain" description="J" evidence="2">
    <location>
        <begin position="198"/>
        <end position="262"/>
    </location>
</feature>
<protein>
    <submittedName>
        <fullName evidence="3">DnaJ domain-containing protein</fullName>
    </submittedName>
</protein>
<dbReference type="Proteomes" id="UP001224775">
    <property type="component" value="Unassembled WGS sequence"/>
</dbReference>
<dbReference type="SUPFAM" id="SSF46565">
    <property type="entry name" value="Chaperone J-domain"/>
    <property type="match status" value="1"/>
</dbReference>
<dbReference type="GO" id="GO:0005789">
    <property type="term" value="C:endoplasmic reticulum membrane"/>
    <property type="evidence" value="ECO:0007669"/>
    <property type="project" value="TreeGrafter"/>
</dbReference>
<gene>
    <name evidence="3" type="ORF">QTG54_011704</name>
</gene>
<dbReference type="PRINTS" id="PR00625">
    <property type="entry name" value="JDOMAIN"/>
</dbReference>
<evidence type="ECO:0000313" key="4">
    <source>
        <dbReference type="Proteomes" id="UP001224775"/>
    </source>
</evidence>
<dbReference type="Pfam" id="PF00226">
    <property type="entry name" value="DnaJ"/>
    <property type="match status" value="1"/>
</dbReference>
<keyword evidence="4" id="KW-1185">Reference proteome</keyword>
<name>A0AAD8Y1F6_9STRA</name>
<dbReference type="InterPro" id="IPR036869">
    <property type="entry name" value="J_dom_sf"/>
</dbReference>
<dbReference type="GO" id="GO:0030544">
    <property type="term" value="F:Hsp70 protein binding"/>
    <property type="evidence" value="ECO:0007669"/>
    <property type="project" value="TreeGrafter"/>
</dbReference>
<feature type="compositionally biased region" description="Basic and acidic residues" evidence="1">
    <location>
        <begin position="172"/>
        <end position="182"/>
    </location>
</feature>
<dbReference type="PANTHER" id="PTHR43908:SF3">
    <property type="entry name" value="AT29763P-RELATED"/>
    <property type="match status" value="1"/>
</dbReference>
<sequence length="360" mass="40089">MVKKSKQQHQCAPTEKQKLRAEAKERARRWARDTLGGKSKATAVRKSENSISKEEAKARARKWAKERFGEGNDSDESDAEEDDEINSGFQKMNIVAYDEEVRSRDRRNNKADQPRKGYSKKYQSKPSTSSRNGGGNRERKEEHQRNSNWGFGATSAPSSATTSTSNEVPNRTTKDQYTKEQADIVDGVIAASKSGRGSHYRVLKITSSASQDDIKKAYRRLALQIHPDKNLHPMSAEAFKVLGCSYDVLKSESKRARYDRRSNPTTSSNSSSRSGHRRRASGSHSHSYYGAREEHASSNSNSGHGFHNTAHNPFGPHPFGGPFRRGSTQAGRSDSGGAYYQSSSPFGDNSNPNEGSRRYF</sequence>
<proteinExistence type="predicted"/>
<evidence type="ECO:0000256" key="1">
    <source>
        <dbReference type="SAM" id="MobiDB-lite"/>
    </source>
</evidence>
<feature type="compositionally biased region" description="Basic and acidic residues" evidence="1">
    <location>
        <begin position="15"/>
        <end position="32"/>
    </location>
</feature>
<feature type="region of interest" description="Disordered" evidence="1">
    <location>
        <begin position="1"/>
        <end position="182"/>
    </location>
</feature>
<dbReference type="InterPro" id="IPR001623">
    <property type="entry name" value="DnaJ_domain"/>
</dbReference>
<evidence type="ECO:0000259" key="2">
    <source>
        <dbReference type="PROSITE" id="PS50076"/>
    </source>
</evidence>
<dbReference type="PROSITE" id="PS50076">
    <property type="entry name" value="DNAJ_2"/>
    <property type="match status" value="1"/>
</dbReference>
<feature type="compositionally biased region" description="Low complexity" evidence="1">
    <location>
        <begin position="263"/>
        <end position="273"/>
    </location>
</feature>
<dbReference type="InterPro" id="IPR051100">
    <property type="entry name" value="DnaJ_subfamily_B/C"/>
</dbReference>
<evidence type="ECO:0000313" key="3">
    <source>
        <dbReference type="EMBL" id="KAK1737418.1"/>
    </source>
</evidence>
<dbReference type="GO" id="GO:0071218">
    <property type="term" value="P:cellular response to misfolded protein"/>
    <property type="evidence" value="ECO:0007669"/>
    <property type="project" value="TreeGrafter"/>
</dbReference>
<feature type="compositionally biased region" description="Basic and acidic residues" evidence="1">
    <location>
        <begin position="99"/>
        <end position="115"/>
    </location>
</feature>
<dbReference type="EMBL" id="JATAAI010000025">
    <property type="protein sequence ID" value="KAK1737418.1"/>
    <property type="molecule type" value="Genomic_DNA"/>
</dbReference>
<dbReference type="CDD" id="cd06257">
    <property type="entry name" value="DnaJ"/>
    <property type="match status" value="1"/>
</dbReference>
<feature type="compositionally biased region" description="Basic and acidic residues" evidence="1">
    <location>
        <begin position="45"/>
        <end position="70"/>
    </location>
</feature>
<feature type="compositionally biased region" description="Acidic residues" evidence="1">
    <location>
        <begin position="72"/>
        <end position="85"/>
    </location>
</feature>
<feature type="compositionally biased region" description="Low complexity" evidence="1">
    <location>
        <begin position="153"/>
        <end position="165"/>
    </location>
</feature>
<reference evidence="3" key="1">
    <citation type="submission" date="2023-06" db="EMBL/GenBank/DDBJ databases">
        <title>Survivors Of The Sea: Transcriptome response of Skeletonema marinoi to long-term dormancy.</title>
        <authorList>
            <person name="Pinder M.I.M."/>
            <person name="Kourtchenko O."/>
            <person name="Robertson E.K."/>
            <person name="Larsson T."/>
            <person name="Maumus F."/>
            <person name="Osuna-Cruz C.M."/>
            <person name="Vancaester E."/>
            <person name="Stenow R."/>
            <person name="Vandepoele K."/>
            <person name="Ploug H."/>
            <person name="Bruchert V."/>
            <person name="Godhe A."/>
            <person name="Topel M."/>
        </authorList>
    </citation>
    <scope>NUCLEOTIDE SEQUENCE</scope>
    <source>
        <strain evidence="3">R05AC</strain>
    </source>
</reference>
<dbReference type="Gene3D" id="1.10.287.110">
    <property type="entry name" value="DnaJ domain"/>
    <property type="match status" value="1"/>
</dbReference>
<feature type="compositionally biased region" description="Polar residues" evidence="1">
    <location>
        <begin position="340"/>
        <end position="354"/>
    </location>
</feature>
<dbReference type="AlphaFoldDB" id="A0AAD8Y1F6"/>
<dbReference type="PANTHER" id="PTHR43908">
    <property type="entry name" value="AT29763P-RELATED"/>
    <property type="match status" value="1"/>
</dbReference>
<organism evidence="3 4">
    <name type="scientific">Skeletonema marinoi</name>
    <dbReference type="NCBI Taxonomy" id="267567"/>
    <lineage>
        <taxon>Eukaryota</taxon>
        <taxon>Sar</taxon>
        <taxon>Stramenopiles</taxon>
        <taxon>Ochrophyta</taxon>
        <taxon>Bacillariophyta</taxon>
        <taxon>Coscinodiscophyceae</taxon>
        <taxon>Thalassiosirophycidae</taxon>
        <taxon>Thalassiosirales</taxon>
        <taxon>Skeletonemataceae</taxon>
        <taxon>Skeletonema</taxon>
        <taxon>Skeletonema marinoi-dohrnii complex</taxon>
    </lineage>
</organism>